<proteinExistence type="predicted"/>
<protein>
    <submittedName>
        <fullName evidence="1">Uncharacterized protein</fullName>
    </submittedName>
</protein>
<reference evidence="1" key="2">
    <citation type="journal article" date="2015" name="Fish Shellfish Immunol.">
        <title>Early steps in the European eel (Anguilla anguilla)-Vibrio vulnificus interaction in the gills: Role of the RtxA13 toxin.</title>
        <authorList>
            <person name="Callol A."/>
            <person name="Pajuelo D."/>
            <person name="Ebbesson L."/>
            <person name="Teles M."/>
            <person name="MacKenzie S."/>
            <person name="Amaro C."/>
        </authorList>
    </citation>
    <scope>NUCLEOTIDE SEQUENCE</scope>
</reference>
<dbReference type="EMBL" id="GBXM01006938">
    <property type="protein sequence ID" value="JAI01640.1"/>
    <property type="molecule type" value="Transcribed_RNA"/>
</dbReference>
<reference evidence="1" key="1">
    <citation type="submission" date="2014-11" db="EMBL/GenBank/DDBJ databases">
        <authorList>
            <person name="Amaro Gonzalez C."/>
        </authorList>
    </citation>
    <scope>NUCLEOTIDE SEQUENCE</scope>
</reference>
<organism evidence="1">
    <name type="scientific">Anguilla anguilla</name>
    <name type="common">European freshwater eel</name>
    <name type="synonym">Muraena anguilla</name>
    <dbReference type="NCBI Taxonomy" id="7936"/>
    <lineage>
        <taxon>Eukaryota</taxon>
        <taxon>Metazoa</taxon>
        <taxon>Chordata</taxon>
        <taxon>Craniata</taxon>
        <taxon>Vertebrata</taxon>
        <taxon>Euteleostomi</taxon>
        <taxon>Actinopterygii</taxon>
        <taxon>Neopterygii</taxon>
        <taxon>Teleostei</taxon>
        <taxon>Anguilliformes</taxon>
        <taxon>Anguillidae</taxon>
        <taxon>Anguilla</taxon>
    </lineage>
</organism>
<sequence>MSEDLRETLKMGAGKKYALKTKLQHKPSAENCSQTRLVSVISYFS</sequence>
<evidence type="ECO:0000313" key="1">
    <source>
        <dbReference type="EMBL" id="JAI01640.1"/>
    </source>
</evidence>
<accession>A0A0E9XG51</accession>
<name>A0A0E9XG51_ANGAN</name>
<dbReference type="AlphaFoldDB" id="A0A0E9XG51"/>